<protein>
    <recommendedName>
        <fullName evidence="1">Transposase-associated domain-containing protein</fullName>
    </recommendedName>
</protein>
<sequence>MDKHSYDPVTGQLIEEFAKGFEEFMAFATRQELAMESGKIYCPCPTCRNRRFVYIKTVWNHIYRSGFMPGYKIWYSHGESEEMAYTNASASSSNRIEAEIRPEVEENRGTVQMVNDAFRENVALFGEEENRIEEPNLEARKFFDMLDAAKNELYKGCREGISPLSSATELMSIKTDFNLPEDCVDRLSDWERRMLPEDNLLAASYYEVQKLVAGLGLPYQMIDVCVDNCMIFWREDENRSTCRFCRKPRYQETEGRVRIPYKRMWYLPISERLKRLYQSEHTVESMRWHAEHTSNGEIVHPSDAKVWKHFQEVYSSFAYERRNVYLGLSTDGFNPFGKHGRQYSLWPVIVTPYNLPPSLCMKREFLFLSILIPGPANPKRSLDVFLQPLIHELQMLWDHGVEVFDVSCQQNFTMRAVLMWTISDFPSICTTLFKKNIKVFDSPPPERDGYNLLTQLRDFGAEKTVKCGGNGHDPVQGCGSHHNWHKKSIFWDLPYWKDHLLRHNLDVMHIEKNFFDNIMNTVLNVQGKTKDNLKSRLDLPLHCFRKELRVMKNGKALPPSFVLDPAAKQEFFN</sequence>
<dbReference type="Pfam" id="PF02992">
    <property type="entry name" value="Transposase_21"/>
    <property type="match status" value="1"/>
</dbReference>
<keyword evidence="3" id="KW-1185">Reference proteome</keyword>
<evidence type="ECO:0000259" key="1">
    <source>
        <dbReference type="Pfam" id="PF13963"/>
    </source>
</evidence>
<dbReference type="InterPro" id="IPR029480">
    <property type="entry name" value="Transpos_assoc"/>
</dbReference>
<evidence type="ECO:0000313" key="2">
    <source>
        <dbReference type="EMBL" id="CAA7045731.1"/>
    </source>
</evidence>
<dbReference type="Proteomes" id="UP000467841">
    <property type="component" value="Unassembled WGS sequence"/>
</dbReference>
<organism evidence="2 3">
    <name type="scientific">Microthlaspi erraticum</name>
    <dbReference type="NCBI Taxonomy" id="1685480"/>
    <lineage>
        <taxon>Eukaryota</taxon>
        <taxon>Viridiplantae</taxon>
        <taxon>Streptophyta</taxon>
        <taxon>Embryophyta</taxon>
        <taxon>Tracheophyta</taxon>
        <taxon>Spermatophyta</taxon>
        <taxon>Magnoliopsida</taxon>
        <taxon>eudicotyledons</taxon>
        <taxon>Gunneridae</taxon>
        <taxon>Pentapetalae</taxon>
        <taxon>rosids</taxon>
        <taxon>malvids</taxon>
        <taxon>Brassicales</taxon>
        <taxon>Brassicaceae</taxon>
        <taxon>Coluteocarpeae</taxon>
        <taxon>Microthlaspi</taxon>
    </lineage>
</organism>
<accession>A0A6D2JVC2</accession>
<dbReference type="OrthoDB" id="1023725at2759"/>
<name>A0A6D2JVC2_9BRAS</name>
<dbReference type="EMBL" id="CACVBM020001329">
    <property type="protein sequence ID" value="CAA7045731.1"/>
    <property type="molecule type" value="Genomic_DNA"/>
</dbReference>
<gene>
    <name evidence="2" type="ORF">MERR_LOCUS32966</name>
</gene>
<comment type="caution">
    <text evidence="2">The sequence shown here is derived from an EMBL/GenBank/DDBJ whole genome shotgun (WGS) entry which is preliminary data.</text>
</comment>
<dbReference type="InterPro" id="IPR004242">
    <property type="entry name" value="Transposase_21"/>
</dbReference>
<dbReference type="PANTHER" id="PTHR10775:SF182">
    <property type="entry name" value="TRANSPOSON, EN_SPM-LIKE, TRANSPOSASE-ASSOCIATED DOMAIN PROTEIN-RELATED"/>
    <property type="match status" value="1"/>
</dbReference>
<dbReference type="AlphaFoldDB" id="A0A6D2JVC2"/>
<feature type="domain" description="Transposase-associated" evidence="1">
    <location>
        <begin position="14"/>
        <end position="79"/>
    </location>
</feature>
<dbReference type="Pfam" id="PF13963">
    <property type="entry name" value="Transpos_assoc"/>
    <property type="match status" value="1"/>
</dbReference>
<proteinExistence type="predicted"/>
<reference evidence="2" key="1">
    <citation type="submission" date="2020-01" db="EMBL/GenBank/DDBJ databases">
        <authorList>
            <person name="Mishra B."/>
        </authorList>
    </citation>
    <scope>NUCLEOTIDE SEQUENCE [LARGE SCALE GENOMIC DNA]</scope>
</reference>
<dbReference type="PANTHER" id="PTHR10775">
    <property type="entry name" value="OS08G0208400 PROTEIN"/>
    <property type="match status" value="1"/>
</dbReference>
<evidence type="ECO:0000313" key="3">
    <source>
        <dbReference type="Proteomes" id="UP000467841"/>
    </source>
</evidence>